<dbReference type="AlphaFoldDB" id="A0A1I5SY92"/>
<organism evidence="4 5">
    <name type="scientific">Butyrivibrio proteoclasticus</name>
    <dbReference type="NCBI Taxonomy" id="43305"/>
    <lineage>
        <taxon>Bacteria</taxon>
        <taxon>Bacillati</taxon>
        <taxon>Bacillota</taxon>
        <taxon>Clostridia</taxon>
        <taxon>Lachnospirales</taxon>
        <taxon>Lachnospiraceae</taxon>
        <taxon>Butyrivibrio</taxon>
    </lineage>
</organism>
<comment type="function">
    <text evidence="3">Nucleoside triphosphate pyrophosphatase that hydrolyzes dTTP and UTP. May have a dual role in cell division arrest and in preventing the incorporation of modified nucleotides into cellular nucleic acids.</text>
</comment>
<proteinExistence type="inferred from homology"/>
<dbReference type="NCBIfam" id="TIGR00172">
    <property type="entry name" value="maf"/>
    <property type="match status" value="1"/>
</dbReference>
<dbReference type="EC" id="3.6.1.9" evidence="3"/>
<comment type="cofactor">
    <cofactor evidence="1 3">
        <name>a divalent metal cation</name>
        <dbReference type="ChEBI" id="CHEBI:60240"/>
    </cofactor>
</comment>
<feature type="site" description="Important for substrate specificity" evidence="3">
    <location>
        <position position="73"/>
    </location>
</feature>
<evidence type="ECO:0000256" key="2">
    <source>
        <dbReference type="ARBA" id="ARBA00022801"/>
    </source>
</evidence>
<dbReference type="Pfam" id="PF02545">
    <property type="entry name" value="Maf"/>
    <property type="match status" value="1"/>
</dbReference>
<protein>
    <recommendedName>
        <fullName evidence="3">dTTP/UTP pyrophosphatase</fullName>
        <shortName evidence="3">dTTPase/UTPase</shortName>
        <ecNumber evidence="3">3.6.1.9</ecNumber>
    </recommendedName>
    <alternativeName>
        <fullName evidence="3">Nucleoside triphosphate pyrophosphatase</fullName>
    </alternativeName>
    <alternativeName>
        <fullName evidence="3">Nucleotide pyrophosphatase</fullName>
        <shortName evidence="3">Nucleotide PPase</shortName>
    </alternativeName>
</protein>
<name>A0A1I5SY92_9FIRM</name>
<dbReference type="GO" id="GO:0005737">
    <property type="term" value="C:cytoplasm"/>
    <property type="evidence" value="ECO:0007669"/>
    <property type="project" value="UniProtKB-SubCell"/>
</dbReference>
<dbReference type="GO" id="GO:0036221">
    <property type="term" value="F:UTP diphosphatase activity"/>
    <property type="evidence" value="ECO:0007669"/>
    <property type="project" value="RHEA"/>
</dbReference>
<dbReference type="PANTHER" id="PTHR43213">
    <property type="entry name" value="BIFUNCTIONAL DTTP/UTP PYROPHOSPHATASE/METHYLTRANSFERASE PROTEIN-RELATED"/>
    <property type="match status" value="1"/>
</dbReference>
<feature type="site" description="Important for substrate specificity" evidence="3">
    <location>
        <position position="159"/>
    </location>
</feature>
<evidence type="ECO:0000256" key="3">
    <source>
        <dbReference type="HAMAP-Rule" id="MF_00528"/>
    </source>
</evidence>
<dbReference type="Gene3D" id="3.90.950.10">
    <property type="match status" value="1"/>
</dbReference>
<accession>A0A1I5SY92</accession>
<dbReference type="SUPFAM" id="SSF52972">
    <property type="entry name" value="ITPase-like"/>
    <property type="match status" value="1"/>
</dbReference>
<dbReference type="PANTHER" id="PTHR43213:SF5">
    <property type="entry name" value="BIFUNCTIONAL DTTP_UTP PYROPHOSPHATASE_METHYLTRANSFERASE PROTEIN-RELATED"/>
    <property type="match status" value="1"/>
</dbReference>
<keyword evidence="3" id="KW-0963">Cytoplasm</keyword>
<keyword evidence="3" id="KW-0546">Nucleotide metabolism</keyword>
<sequence>MRYVLASGSPRRKELLGKVVPEFEIIPAVSEEKTSAQLPGEIAEELSFQKASEIFHKILTDSTDRIVVIGADTVVSYNHRVLGKPTDRQDARRMLETLSGKTHEVYTGVTVYYRIGDKTEHFTFHEKTVVHVDEMTSEEIDEYVNSGEPDDKAGAYGIQGLFAIHIKGISGDYYNVVGLPIARLYKELKNKSLL</sequence>
<keyword evidence="2 3" id="KW-0378">Hydrolase</keyword>
<dbReference type="RefSeq" id="WP_074885968.1">
    <property type="nucleotide sequence ID" value="NZ_FOXO01000007.1"/>
</dbReference>
<keyword evidence="5" id="KW-1185">Reference proteome</keyword>
<dbReference type="GO" id="GO:0009117">
    <property type="term" value="P:nucleotide metabolic process"/>
    <property type="evidence" value="ECO:0007669"/>
    <property type="project" value="UniProtKB-KW"/>
</dbReference>
<evidence type="ECO:0000256" key="1">
    <source>
        <dbReference type="ARBA" id="ARBA00001968"/>
    </source>
</evidence>
<dbReference type="GO" id="GO:0036218">
    <property type="term" value="F:dTTP diphosphatase activity"/>
    <property type="evidence" value="ECO:0007669"/>
    <property type="project" value="RHEA"/>
</dbReference>
<comment type="similarity">
    <text evidence="3">Belongs to the Maf family. YhdE subfamily.</text>
</comment>
<feature type="active site" description="Proton acceptor" evidence="3">
    <location>
        <position position="72"/>
    </location>
</feature>
<comment type="catalytic activity">
    <reaction evidence="3">
        <text>dTTP + H2O = dTMP + diphosphate + H(+)</text>
        <dbReference type="Rhea" id="RHEA:28534"/>
        <dbReference type="ChEBI" id="CHEBI:15377"/>
        <dbReference type="ChEBI" id="CHEBI:15378"/>
        <dbReference type="ChEBI" id="CHEBI:33019"/>
        <dbReference type="ChEBI" id="CHEBI:37568"/>
        <dbReference type="ChEBI" id="CHEBI:63528"/>
        <dbReference type="EC" id="3.6.1.9"/>
    </reaction>
</comment>
<evidence type="ECO:0000313" key="4">
    <source>
        <dbReference type="EMBL" id="SFP75729.1"/>
    </source>
</evidence>
<dbReference type="PIRSF" id="PIRSF006305">
    <property type="entry name" value="Maf"/>
    <property type="match status" value="1"/>
</dbReference>
<reference evidence="5" key="1">
    <citation type="submission" date="2016-10" db="EMBL/GenBank/DDBJ databases">
        <authorList>
            <person name="Varghese N."/>
            <person name="Submissions S."/>
        </authorList>
    </citation>
    <scope>NUCLEOTIDE SEQUENCE [LARGE SCALE GENOMIC DNA]</scope>
    <source>
        <strain evidence="5">P18</strain>
    </source>
</reference>
<comment type="catalytic activity">
    <reaction evidence="3">
        <text>UTP + H2O = UMP + diphosphate + H(+)</text>
        <dbReference type="Rhea" id="RHEA:29395"/>
        <dbReference type="ChEBI" id="CHEBI:15377"/>
        <dbReference type="ChEBI" id="CHEBI:15378"/>
        <dbReference type="ChEBI" id="CHEBI:33019"/>
        <dbReference type="ChEBI" id="CHEBI:46398"/>
        <dbReference type="ChEBI" id="CHEBI:57865"/>
        <dbReference type="EC" id="3.6.1.9"/>
    </reaction>
</comment>
<dbReference type="OrthoDB" id="9807767at2"/>
<evidence type="ECO:0000313" key="5">
    <source>
        <dbReference type="Proteomes" id="UP000182624"/>
    </source>
</evidence>
<gene>
    <name evidence="4" type="ORF">SAMN04487928_107125</name>
</gene>
<dbReference type="HAMAP" id="MF_00528">
    <property type="entry name" value="Maf"/>
    <property type="match status" value="1"/>
</dbReference>
<dbReference type="EMBL" id="FOXO01000007">
    <property type="protein sequence ID" value="SFP75729.1"/>
    <property type="molecule type" value="Genomic_DNA"/>
</dbReference>
<dbReference type="InterPro" id="IPR003697">
    <property type="entry name" value="Maf-like"/>
</dbReference>
<dbReference type="InterPro" id="IPR029001">
    <property type="entry name" value="ITPase-like_fam"/>
</dbReference>
<feature type="site" description="Important for substrate specificity" evidence="3">
    <location>
        <position position="11"/>
    </location>
</feature>
<dbReference type="CDD" id="cd00555">
    <property type="entry name" value="Maf"/>
    <property type="match status" value="1"/>
</dbReference>
<comment type="caution">
    <text evidence="3">Lacks conserved residue(s) required for the propagation of feature annotation.</text>
</comment>
<dbReference type="Proteomes" id="UP000182624">
    <property type="component" value="Unassembled WGS sequence"/>
</dbReference>
<comment type="subcellular location">
    <subcellularLocation>
        <location evidence="3">Cytoplasm</location>
    </subcellularLocation>
</comment>